<evidence type="ECO:0000313" key="1">
    <source>
        <dbReference type="EMBL" id="JAE07609.1"/>
    </source>
</evidence>
<reference evidence="1" key="2">
    <citation type="journal article" date="2015" name="Data Brief">
        <title>Shoot transcriptome of the giant reed, Arundo donax.</title>
        <authorList>
            <person name="Barrero R.A."/>
            <person name="Guerrero F.D."/>
            <person name="Moolhuijzen P."/>
            <person name="Goolsby J.A."/>
            <person name="Tidwell J."/>
            <person name="Bellgard S.E."/>
            <person name="Bellgard M.I."/>
        </authorList>
    </citation>
    <scope>NUCLEOTIDE SEQUENCE</scope>
    <source>
        <tissue evidence="1">Shoot tissue taken approximately 20 cm above the soil surface</tissue>
    </source>
</reference>
<dbReference type="AlphaFoldDB" id="A0A0A9F8U8"/>
<dbReference type="EMBL" id="GBRH01190287">
    <property type="protein sequence ID" value="JAE07609.1"/>
    <property type="molecule type" value="Transcribed_RNA"/>
</dbReference>
<sequence>MPRNPNIPENTWETVDSPLCRSNLTKLVIRK</sequence>
<proteinExistence type="predicted"/>
<organism evidence="1">
    <name type="scientific">Arundo donax</name>
    <name type="common">Giant reed</name>
    <name type="synonym">Donax arundinaceus</name>
    <dbReference type="NCBI Taxonomy" id="35708"/>
    <lineage>
        <taxon>Eukaryota</taxon>
        <taxon>Viridiplantae</taxon>
        <taxon>Streptophyta</taxon>
        <taxon>Embryophyta</taxon>
        <taxon>Tracheophyta</taxon>
        <taxon>Spermatophyta</taxon>
        <taxon>Magnoliopsida</taxon>
        <taxon>Liliopsida</taxon>
        <taxon>Poales</taxon>
        <taxon>Poaceae</taxon>
        <taxon>PACMAD clade</taxon>
        <taxon>Arundinoideae</taxon>
        <taxon>Arundineae</taxon>
        <taxon>Arundo</taxon>
    </lineage>
</organism>
<protein>
    <submittedName>
        <fullName evidence="1">Uncharacterized protein</fullName>
    </submittedName>
</protein>
<reference evidence="1" key="1">
    <citation type="submission" date="2014-09" db="EMBL/GenBank/DDBJ databases">
        <authorList>
            <person name="Magalhaes I.L.F."/>
            <person name="Oliveira U."/>
            <person name="Santos F.R."/>
            <person name="Vidigal T.H.D.A."/>
            <person name="Brescovit A.D."/>
            <person name="Santos A.J."/>
        </authorList>
    </citation>
    <scope>NUCLEOTIDE SEQUENCE</scope>
    <source>
        <tissue evidence="1">Shoot tissue taken approximately 20 cm above the soil surface</tissue>
    </source>
</reference>
<accession>A0A0A9F8U8</accession>
<name>A0A0A9F8U8_ARUDO</name>